<dbReference type="VEuPathDB" id="FungiDB:ASPSYDRAFT_27346"/>
<organism evidence="1 2">
    <name type="scientific">Aspergillus sydowii CBS 593.65</name>
    <dbReference type="NCBI Taxonomy" id="1036612"/>
    <lineage>
        <taxon>Eukaryota</taxon>
        <taxon>Fungi</taxon>
        <taxon>Dikarya</taxon>
        <taxon>Ascomycota</taxon>
        <taxon>Pezizomycotina</taxon>
        <taxon>Eurotiomycetes</taxon>
        <taxon>Eurotiomycetidae</taxon>
        <taxon>Eurotiales</taxon>
        <taxon>Aspergillaceae</taxon>
        <taxon>Aspergillus</taxon>
        <taxon>Aspergillus subgen. Nidulantes</taxon>
    </lineage>
</organism>
<accession>A0A1L9U168</accession>
<name>A0A1L9U168_9EURO</name>
<dbReference type="AlphaFoldDB" id="A0A1L9U168"/>
<dbReference type="Gene3D" id="3.40.50.2000">
    <property type="entry name" value="Glycogen Phosphorylase B"/>
    <property type="match status" value="1"/>
</dbReference>
<gene>
    <name evidence="1" type="ORF">ASPSYDRAFT_27346</name>
</gene>
<evidence type="ECO:0000313" key="2">
    <source>
        <dbReference type="Proteomes" id="UP000184356"/>
    </source>
</evidence>
<proteinExistence type="predicted"/>
<dbReference type="RefSeq" id="XP_040709215.1">
    <property type="nucleotide sequence ID" value="XM_040844388.1"/>
</dbReference>
<dbReference type="STRING" id="1036612.A0A1L9U168"/>
<dbReference type="OrthoDB" id="755951at2759"/>
<reference evidence="2" key="1">
    <citation type="journal article" date="2017" name="Genome Biol.">
        <title>Comparative genomics reveals high biological diversity and specific adaptations in the industrially and medically important fungal genus Aspergillus.</title>
        <authorList>
            <person name="de Vries R.P."/>
            <person name="Riley R."/>
            <person name="Wiebenga A."/>
            <person name="Aguilar-Osorio G."/>
            <person name="Amillis S."/>
            <person name="Uchima C.A."/>
            <person name="Anderluh G."/>
            <person name="Asadollahi M."/>
            <person name="Askin M."/>
            <person name="Barry K."/>
            <person name="Battaglia E."/>
            <person name="Bayram O."/>
            <person name="Benocci T."/>
            <person name="Braus-Stromeyer S.A."/>
            <person name="Caldana C."/>
            <person name="Canovas D."/>
            <person name="Cerqueira G.C."/>
            <person name="Chen F."/>
            <person name="Chen W."/>
            <person name="Choi C."/>
            <person name="Clum A."/>
            <person name="Dos Santos R.A."/>
            <person name="Damasio A.R."/>
            <person name="Diallinas G."/>
            <person name="Emri T."/>
            <person name="Fekete E."/>
            <person name="Flipphi M."/>
            <person name="Freyberg S."/>
            <person name="Gallo A."/>
            <person name="Gournas C."/>
            <person name="Habgood R."/>
            <person name="Hainaut M."/>
            <person name="Harispe M.L."/>
            <person name="Henrissat B."/>
            <person name="Hilden K.S."/>
            <person name="Hope R."/>
            <person name="Hossain A."/>
            <person name="Karabika E."/>
            <person name="Karaffa L."/>
            <person name="Karanyi Z."/>
            <person name="Krasevec N."/>
            <person name="Kuo A."/>
            <person name="Kusch H."/>
            <person name="LaButti K."/>
            <person name="Lagendijk E.L."/>
            <person name="Lapidus A."/>
            <person name="Levasseur A."/>
            <person name="Lindquist E."/>
            <person name="Lipzen A."/>
            <person name="Logrieco A.F."/>
            <person name="MacCabe A."/>
            <person name="Maekelae M.R."/>
            <person name="Malavazi I."/>
            <person name="Melin P."/>
            <person name="Meyer V."/>
            <person name="Mielnichuk N."/>
            <person name="Miskei M."/>
            <person name="Molnar A.P."/>
            <person name="Mule G."/>
            <person name="Ngan C.Y."/>
            <person name="Orejas M."/>
            <person name="Orosz E."/>
            <person name="Ouedraogo J.P."/>
            <person name="Overkamp K.M."/>
            <person name="Park H.-S."/>
            <person name="Perrone G."/>
            <person name="Piumi F."/>
            <person name="Punt P.J."/>
            <person name="Ram A.F."/>
            <person name="Ramon A."/>
            <person name="Rauscher S."/>
            <person name="Record E."/>
            <person name="Riano-Pachon D.M."/>
            <person name="Robert V."/>
            <person name="Roehrig J."/>
            <person name="Ruller R."/>
            <person name="Salamov A."/>
            <person name="Salih N.S."/>
            <person name="Samson R.A."/>
            <person name="Sandor E."/>
            <person name="Sanguinetti M."/>
            <person name="Schuetze T."/>
            <person name="Sepcic K."/>
            <person name="Shelest E."/>
            <person name="Sherlock G."/>
            <person name="Sophianopoulou V."/>
            <person name="Squina F.M."/>
            <person name="Sun H."/>
            <person name="Susca A."/>
            <person name="Todd R.B."/>
            <person name="Tsang A."/>
            <person name="Unkles S.E."/>
            <person name="van de Wiele N."/>
            <person name="van Rossen-Uffink D."/>
            <person name="Oliveira J.V."/>
            <person name="Vesth T.C."/>
            <person name="Visser J."/>
            <person name="Yu J.-H."/>
            <person name="Zhou M."/>
            <person name="Andersen M.R."/>
            <person name="Archer D.B."/>
            <person name="Baker S.E."/>
            <person name="Benoit I."/>
            <person name="Brakhage A.A."/>
            <person name="Braus G.H."/>
            <person name="Fischer R."/>
            <person name="Frisvad J.C."/>
            <person name="Goldman G.H."/>
            <person name="Houbraken J."/>
            <person name="Oakley B."/>
            <person name="Pocsi I."/>
            <person name="Scazzocchio C."/>
            <person name="Seiboth B."/>
            <person name="vanKuyk P.A."/>
            <person name="Wortman J."/>
            <person name="Dyer P.S."/>
            <person name="Grigoriev I.V."/>
        </authorList>
    </citation>
    <scope>NUCLEOTIDE SEQUENCE [LARGE SCALE GENOMIC DNA]</scope>
    <source>
        <strain evidence="2">CBS 593.65</strain>
    </source>
</reference>
<dbReference type="Proteomes" id="UP000184356">
    <property type="component" value="Unassembled WGS sequence"/>
</dbReference>
<keyword evidence="2" id="KW-1185">Reference proteome</keyword>
<dbReference type="GeneID" id="63760461"/>
<dbReference type="InterPro" id="IPR001830">
    <property type="entry name" value="Glyco_trans_20"/>
</dbReference>
<sequence>MNIKDPEEYKVTATALADKDIVEIFIDKNLAYKQRGLPGLSSTTNPVWSLTKDAYKAYQHINKIFTGTVADSVSCGDLIWIHDYQLLLFPGYLQGQLETHALPRAGFLENASRAERAVSWSVVYDLIRLHMDK</sequence>
<dbReference type="EMBL" id="KV878582">
    <property type="protein sequence ID" value="OJJ65409.1"/>
    <property type="molecule type" value="Genomic_DNA"/>
</dbReference>
<dbReference type="Pfam" id="PF00982">
    <property type="entry name" value="Glyco_transf_20"/>
    <property type="match status" value="1"/>
</dbReference>
<evidence type="ECO:0000313" key="1">
    <source>
        <dbReference type="EMBL" id="OJJ65409.1"/>
    </source>
</evidence>
<dbReference type="GO" id="GO:0003824">
    <property type="term" value="F:catalytic activity"/>
    <property type="evidence" value="ECO:0007669"/>
    <property type="project" value="InterPro"/>
</dbReference>
<dbReference type="GO" id="GO:0005992">
    <property type="term" value="P:trehalose biosynthetic process"/>
    <property type="evidence" value="ECO:0007669"/>
    <property type="project" value="InterPro"/>
</dbReference>
<protein>
    <submittedName>
        <fullName evidence="1">Uncharacterized protein</fullName>
    </submittedName>
</protein>
<dbReference type="SUPFAM" id="SSF53756">
    <property type="entry name" value="UDP-Glycosyltransferase/glycogen phosphorylase"/>
    <property type="match status" value="1"/>
</dbReference>